<feature type="domain" description="Peptidase S53" evidence="2">
    <location>
        <begin position="71"/>
        <end position="389"/>
    </location>
</feature>
<name>A0ABP5E232_9MICO</name>
<dbReference type="EMBL" id="BAAAPU010000011">
    <property type="protein sequence ID" value="GAA1990310.1"/>
    <property type="molecule type" value="Genomic_DNA"/>
</dbReference>
<feature type="signal peptide" evidence="1">
    <location>
        <begin position="1"/>
        <end position="26"/>
    </location>
</feature>
<keyword evidence="4" id="KW-1185">Reference proteome</keyword>
<dbReference type="InterPro" id="IPR050819">
    <property type="entry name" value="Tripeptidyl-peptidase_I"/>
</dbReference>
<evidence type="ECO:0000256" key="1">
    <source>
        <dbReference type="SAM" id="SignalP"/>
    </source>
</evidence>
<keyword evidence="1" id="KW-0732">Signal</keyword>
<evidence type="ECO:0000313" key="4">
    <source>
        <dbReference type="Proteomes" id="UP001500013"/>
    </source>
</evidence>
<comment type="caution">
    <text evidence="3">The sequence shown here is derived from an EMBL/GenBank/DDBJ whole genome shotgun (WGS) entry which is preliminary data.</text>
</comment>
<gene>
    <name evidence="3" type="ORF">GCM10009817_35320</name>
</gene>
<proteinExistence type="predicted"/>
<dbReference type="RefSeq" id="WP_344065716.1">
    <property type="nucleotide sequence ID" value="NZ_BAAAPU010000011.1"/>
</dbReference>
<dbReference type="InterPro" id="IPR030400">
    <property type="entry name" value="Sedolisin_dom"/>
</dbReference>
<accession>A0ABP5E232</accession>
<evidence type="ECO:0000313" key="3">
    <source>
        <dbReference type="EMBL" id="GAA1990310.1"/>
    </source>
</evidence>
<sequence length="389" mass="38606">MKRSALSLAAVTGALVLMVGATSAMAQPSPTGAAHRAARVCAVPVPGTAGCHAMVVVDATGKPQVTATPSGYGPADIQSAYGLAGLTSGGRTVAIVDAYDDPTAEADLATYRSQYNLPACTTANGCFRKVNQTGGKSYPRTDAGWATEISLDLDMVSAACPDCKILLVEASSSSFANLGAGVNYAATQGVSAISNSYGGSDSAGTSAYDHPGIAITASTGDNGYGIESPASFDSVVAVGGTSLSKASGTARGWSEKAWSGAGSGCSTLNAKPSWQTSATQCSGKANADVSAVADPNTGVAVYDSTSYQGRKGWQVYGGTSASSPIIGSVYALSGNTSGYPASYTWGHSSGLNDVTSGSNGTCSTSVWCTSGTGWDGPTGLGTPNGTSAF</sequence>
<dbReference type="Proteomes" id="UP001500013">
    <property type="component" value="Unassembled WGS sequence"/>
</dbReference>
<feature type="chain" id="PRO_5046886099" evidence="1">
    <location>
        <begin position="27"/>
        <end position="389"/>
    </location>
</feature>
<evidence type="ECO:0000259" key="2">
    <source>
        <dbReference type="PROSITE" id="PS51695"/>
    </source>
</evidence>
<reference evidence="4" key="1">
    <citation type="journal article" date="2019" name="Int. J. Syst. Evol. Microbiol.">
        <title>The Global Catalogue of Microorganisms (GCM) 10K type strain sequencing project: providing services to taxonomists for standard genome sequencing and annotation.</title>
        <authorList>
            <consortium name="The Broad Institute Genomics Platform"/>
            <consortium name="The Broad Institute Genome Sequencing Center for Infectious Disease"/>
            <person name="Wu L."/>
            <person name="Ma J."/>
        </authorList>
    </citation>
    <scope>NUCLEOTIDE SEQUENCE [LARGE SCALE GENOMIC DNA]</scope>
    <source>
        <strain evidence="4">JCM 15628</strain>
    </source>
</reference>
<dbReference type="SUPFAM" id="SSF52743">
    <property type="entry name" value="Subtilisin-like"/>
    <property type="match status" value="1"/>
</dbReference>
<dbReference type="PROSITE" id="PS51695">
    <property type="entry name" value="SEDOLISIN"/>
    <property type="match status" value="1"/>
</dbReference>
<organism evidence="3 4">
    <name type="scientific">Terrabacter lapilli</name>
    <dbReference type="NCBI Taxonomy" id="436231"/>
    <lineage>
        <taxon>Bacteria</taxon>
        <taxon>Bacillati</taxon>
        <taxon>Actinomycetota</taxon>
        <taxon>Actinomycetes</taxon>
        <taxon>Micrococcales</taxon>
        <taxon>Intrasporangiaceae</taxon>
        <taxon>Terrabacter</taxon>
    </lineage>
</organism>
<protein>
    <submittedName>
        <fullName evidence="3">Peptidase S8</fullName>
    </submittedName>
</protein>
<dbReference type="InterPro" id="IPR036852">
    <property type="entry name" value="Peptidase_S8/S53_dom_sf"/>
</dbReference>
<dbReference type="PANTHER" id="PTHR14218">
    <property type="entry name" value="PROTEASE S8 TRIPEPTIDYL PEPTIDASE I CLN2"/>
    <property type="match status" value="1"/>
</dbReference>
<dbReference type="Gene3D" id="3.40.50.200">
    <property type="entry name" value="Peptidase S8/S53 domain"/>
    <property type="match status" value="1"/>
</dbReference>
<dbReference type="PANTHER" id="PTHR14218:SF15">
    <property type="entry name" value="TRIPEPTIDYL-PEPTIDASE 1"/>
    <property type="match status" value="1"/>
</dbReference>